<organism evidence="3 4">
    <name type="scientific">Patella caerulea</name>
    <name type="common">Rayed Mediterranean limpet</name>
    <dbReference type="NCBI Taxonomy" id="87958"/>
    <lineage>
        <taxon>Eukaryota</taxon>
        <taxon>Metazoa</taxon>
        <taxon>Spiralia</taxon>
        <taxon>Lophotrochozoa</taxon>
        <taxon>Mollusca</taxon>
        <taxon>Gastropoda</taxon>
        <taxon>Patellogastropoda</taxon>
        <taxon>Patelloidea</taxon>
        <taxon>Patellidae</taxon>
        <taxon>Patella</taxon>
    </lineage>
</organism>
<name>A0AAN8GBB6_PATCE</name>
<dbReference type="PANTHER" id="PTHR28654">
    <property type="entry name" value="AXIN INTERACTOR, DORSALIZATION-ASSOCIATED PROTEIN"/>
    <property type="match status" value="1"/>
</dbReference>
<gene>
    <name evidence="3" type="ORF">SNE40_022747</name>
</gene>
<reference evidence="3 4" key="1">
    <citation type="submission" date="2024-01" db="EMBL/GenBank/DDBJ databases">
        <title>The genome of the rayed Mediterranean limpet Patella caerulea (Linnaeus, 1758).</title>
        <authorList>
            <person name="Anh-Thu Weber A."/>
            <person name="Halstead-Nussloch G."/>
        </authorList>
    </citation>
    <scope>NUCLEOTIDE SEQUENCE [LARGE SCALE GENOMIC DNA]</scope>
    <source>
        <strain evidence="3">AATW-2023a</strain>
        <tissue evidence="3">Whole specimen</tissue>
    </source>
</reference>
<comment type="caution">
    <text evidence="3">The sequence shown here is derived from an EMBL/GenBank/DDBJ whole genome shotgun (WGS) entry which is preliminary data.</text>
</comment>
<accession>A0AAN8GBB6</accession>
<dbReference type="GO" id="GO:0016020">
    <property type="term" value="C:membrane"/>
    <property type="evidence" value="ECO:0007669"/>
    <property type="project" value="TreeGrafter"/>
</dbReference>
<evidence type="ECO:0000313" key="4">
    <source>
        <dbReference type="Proteomes" id="UP001347796"/>
    </source>
</evidence>
<evidence type="ECO:0000256" key="2">
    <source>
        <dbReference type="SAM" id="MobiDB-lite"/>
    </source>
</evidence>
<dbReference type="Proteomes" id="UP001347796">
    <property type="component" value="Unassembled WGS sequence"/>
</dbReference>
<keyword evidence="4" id="KW-1185">Reference proteome</keyword>
<dbReference type="CDD" id="cd24142">
    <property type="entry name" value="ACL4-like"/>
    <property type="match status" value="1"/>
</dbReference>
<dbReference type="PROSITE" id="PS50005">
    <property type="entry name" value="TPR"/>
    <property type="match status" value="1"/>
</dbReference>
<dbReference type="Pfam" id="PF14559">
    <property type="entry name" value="TPR_19"/>
    <property type="match status" value="1"/>
</dbReference>
<dbReference type="InterPro" id="IPR011990">
    <property type="entry name" value="TPR-like_helical_dom_sf"/>
</dbReference>
<feature type="repeat" description="TPR" evidence="1">
    <location>
        <begin position="77"/>
        <end position="110"/>
    </location>
</feature>
<dbReference type="SMART" id="SM00028">
    <property type="entry name" value="TPR"/>
    <property type="match status" value="2"/>
</dbReference>
<dbReference type="InterPro" id="IPR019734">
    <property type="entry name" value="TPR_rpt"/>
</dbReference>
<dbReference type="SUPFAM" id="SSF48452">
    <property type="entry name" value="TPR-like"/>
    <property type="match status" value="2"/>
</dbReference>
<dbReference type="GO" id="GO:0035091">
    <property type="term" value="F:phosphatidylinositol binding"/>
    <property type="evidence" value="ECO:0007669"/>
    <property type="project" value="TreeGrafter"/>
</dbReference>
<dbReference type="Gene3D" id="1.25.40.10">
    <property type="entry name" value="Tetratricopeptide repeat domain"/>
    <property type="match status" value="2"/>
</dbReference>
<evidence type="ECO:0008006" key="5">
    <source>
        <dbReference type="Google" id="ProtNLM"/>
    </source>
</evidence>
<dbReference type="GO" id="GO:0048264">
    <property type="term" value="P:determination of ventral identity"/>
    <property type="evidence" value="ECO:0007669"/>
    <property type="project" value="TreeGrafter"/>
</dbReference>
<evidence type="ECO:0000313" key="3">
    <source>
        <dbReference type="EMBL" id="KAK6165941.1"/>
    </source>
</evidence>
<sequence>MGRNKFKKRETTTLEERKKSKESKTVKNKENVVIKKTSSTYSVDQLLDKAEEFLDQFDYDLAQKFCQRALEVDNENVRAIELTGTVLLEMGDPESAQQCFLRAIEISPEDGHAKYMYLGQMYSGLDAVKCFQKGIELMLKQKQIEDQQPVIGAEGGKKEPSITQIDISNAYCSIAEIYMTDSCFEAVAEDKCKENIDSAILADPNNPEAYQQKASFLLSLDKKEDARIEINKSVSLWLPKAKCKEEDLPEEDFDPVQSVPISYETRIATCRILLEVEEYQTSIDVAEGLLDENDEDPQVWYLIGWANYLHGDDYKGNARYYLQKAKKVYAKTKYQDEELLKHIEELLNELPTVENDDQDVEEDDGVLIHDDDLDDVQSSDDEESMEH</sequence>
<dbReference type="PANTHER" id="PTHR28654:SF1">
    <property type="entry name" value="AXIN INTERACTOR, DORSALIZATION-ASSOCIATED PROTEIN"/>
    <property type="match status" value="1"/>
</dbReference>
<feature type="region of interest" description="Disordered" evidence="2">
    <location>
        <begin position="1"/>
        <end position="23"/>
    </location>
</feature>
<proteinExistence type="predicted"/>
<feature type="region of interest" description="Disordered" evidence="2">
    <location>
        <begin position="351"/>
        <end position="387"/>
    </location>
</feature>
<evidence type="ECO:0000256" key="1">
    <source>
        <dbReference type="PROSITE-ProRule" id="PRU00339"/>
    </source>
</evidence>
<feature type="compositionally biased region" description="Acidic residues" evidence="2">
    <location>
        <begin position="354"/>
        <end position="387"/>
    </location>
</feature>
<keyword evidence="1" id="KW-0802">TPR repeat</keyword>
<dbReference type="AlphaFoldDB" id="A0AAN8GBB6"/>
<feature type="compositionally biased region" description="Basic and acidic residues" evidence="2">
    <location>
        <begin position="9"/>
        <end position="23"/>
    </location>
</feature>
<dbReference type="EMBL" id="JAZGQO010000021">
    <property type="protein sequence ID" value="KAK6165941.1"/>
    <property type="molecule type" value="Genomic_DNA"/>
</dbReference>
<protein>
    <recommendedName>
        <fullName evidence="5">Assembly chaperone of rpl4</fullName>
    </recommendedName>
</protein>